<dbReference type="RefSeq" id="WP_084660781.1">
    <property type="nucleotide sequence ID" value="NZ_FWWY01000001.1"/>
</dbReference>
<dbReference type="AlphaFoldDB" id="A0A1W1W8H6"/>
<proteinExistence type="predicted"/>
<evidence type="ECO:0000313" key="1">
    <source>
        <dbReference type="EMBL" id="SMC02053.1"/>
    </source>
</evidence>
<name>A0A1W1W8H6_SULTA</name>
<organism evidence="1 2">
    <name type="scientific">Sulfobacillus thermosulfidooxidans (strain DSM 9293 / VKM B-1269 / AT-1)</name>
    <dbReference type="NCBI Taxonomy" id="929705"/>
    <lineage>
        <taxon>Bacteria</taxon>
        <taxon>Bacillati</taxon>
        <taxon>Bacillota</taxon>
        <taxon>Clostridia</taxon>
        <taxon>Eubacteriales</taxon>
        <taxon>Clostridiales Family XVII. Incertae Sedis</taxon>
        <taxon>Sulfobacillus</taxon>
    </lineage>
</organism>
<dbReference type="EMBL" id="FWWY01000001">
    <property type="protein sequence ID" value="SMC02053.1"/>
    <property type="molecule type" value="Genomic_DNA"/>
</dbReference>
<evidence type="ECO:0000313" key="2">
    <source>
        <dbReference type="Proteomes" id="UP000192660"/>
    </source>
</evidence>
<gene>
    <name evidence="1" type="ORF">SAMN00768000_0264</name>
</gene>
<sequence length="75" mass="8236">MLKLQDTASLVRSACANAFGGPDAVHCLLTDQPCAVLRGEPCTWWAQAVWPGLAPDEQRRFMALTPEPRSRTVAR</sequence>
<protein>
    <submittedName>
        <fullName evidence="1">Uncharacterized protein</fullName>
    </submittedName>
</protein>
<dbReference type="Proteomes" id="UP000192660">
    <property type="component" value="Unassembled WGS sequence"/>
</dbReference>
<keyword evidence="2" id="KW-1185">Reference proteome</keyword>
<reference evidence="2" key="1">
    <citation type="submission" date="2017-04" db="EMBL/GenBank/DDBJ databases">
        <authorList>
            <person name="Varghese N."/>
            <person name="Submissions S."/>
        </authorList>
    </citation>
    <scope>NUCLEOTIDE SEQUENCE [LARGE SCALE GENOMIC DNA]</scope>
    <source>
        <strain evidence="2">DSM 9293</strain>
    </source>
</reference>
<accession>A0A1W1W8H6</accession>